<dbReference type="SUPFAM" id="SSF53756">
    <property type="entry name" value="UDP-Glycosyltransferase/glycogen phosphorylase"/>
    <property type="match status" value="1"/>
</dbReference>
<keyword evidence="4" id="KW-1185">Reference proteome</keyword>
<keyword evidence="3" id="KW-0808">Transferase</keyword>
<dbReference type="InterPro" id="IPR001296">
    <property type="entry name" value="Glyco_trans_1"/>
</dbReference>
<comment type="caution">
    <text evidence="3">The sequence shown here is derived from an EMBL/GenBank/DDBJ whole genome shotgun (WGS) entry which is preliminary data.</text>
</comment>
<dbReference type="AlphaFoldDB" id="A0A4Y9T6N1"/>
<dbReference type="CDD" id="cd03801">
    <property type="entry name" value="GT4_PimA-like"/>
    <property type="match status" value="1"/>
</dbReference>
<dbReference type="InterPro" id="IPR050194">
    <property type="entry name" value="Glycosyltransferase_grp1"/>
</dbReference>
<dbReference type="Gene3D" id="3.40.50.2000">
    <property type="entry name" value="Glycogen Phosphorylase B"/>
    <property type="match status" value="2"/>
</dbReference>
<dbReference type="OrthoDB" id="433681at2"/>
<dbReference type="InterPro" id="IPR028098">
    <property type="entry name" value="Glyco_trans_4-like_N"/>
</dbReference>
<gene>
    <name evidence="3" type="ORF">E4O92_00025</name>
</gene>
<dbReference type="Pfam" id="PF00534">
    <property type="entry name" value="Glycos_transf_1"/>
    <property type="match status" value="1"/>
</dbReference>
<name>A0A4Y9T6N1_9BURK</name>
<dbReference type="Pfam" id="PF13439">
    <property type="entry name" value="Glyco_transf_4"/>
    <property type="match status" value="1"/>
</dbReference>
<evidence type="ECO:0000313" key="4">
    <source>
        <dbReference type="Proteomes" id="UP000297258"/>
    </source>
</evidence>
<proteinExistence type="predicted"/>
<dbReference type="RefSeq" id="WP_135187690.1">
    <property type="nucleotide sequence ID" value="NZ_SPUM01000001.1"/>
</dbReference>
<dbReference type="PANTHER" id="PTHR45947">
    <property type="entry name" value="SULFOQUINOVOSYL TRANSFERASE SQD2"/>
    <property type="match status" value="1"/>
</dbReference>
<accession>A0A4Y9T6N1</accession>
<evidence type="ECO:0000259" key="1">
    <source>
        <dbReference type="Pfam" id="PF00534"/>
    </source>
</evidence>
<feature type="domain" description="Glycosyl transferase family 1" evidence="1">
    <location>
        <begin position="211"/>
        <end position="360"/>
    </location>
</feature>
<evidence type="ECO:0000313" key="3">
    <source>
        <dbReference type="EMBL" id="TFW36313.1"/>
    </source>
</evidence>
<feature type="domain" description="Glycosyltransferase subfamily 4-like N-terminal" evidence="2">
    <location>
        <begin position="17"/>
        <end position="184"/>
    </location>
</feature>
<dbReference type="PANTHER" id="PTHR45947:SF3">
    <property type="entry name" value="SULFOQUINOVOSYL TRANSFERASE SQD2"/>
    <property type="match status" value="1"/>
</dbReference>
<sequence>MKYELIIVSLLDGKGPTGVEMHFNQLMREARACGITPLLVSPYPAGRLWARCALWLARHLLRREFTELVVRWVNSKVLEAKLCALLEGRSGARVPATLYAQDPLSAKIALRIKRQHDCRVVTVVHYNVSEADELVMQGEAKRGGALWRFVSSNEREALPEVDQIIFVSEFMRNKVLQRLPVAARVPNIVLPNFARAPAKAGTAAPSLAGDMIAIGTLEPRKNQAFLLQVLARCNAMGWPYTLTLVGDGPDRPRLEALARQLGVERQVTFAGFRDNAAALIPQHRILVHAARVESFGIVLIEALAAGRPILAPAVGGITEIFRQGVEGYYWPLDNVSQAASILVQTLTDAPAYQRLSRAATLRYHDRFDSRRLAGQWLQTILDRQPEQSPT</sequence>
<dbReference type="GO" id="GO:0016757">
    <property type="term" value="F:glycosyltransferase activity"/>
    <property type="evidence" value="ECO:0007669"/>
    <property type="project" value="InterPro"/>
</dbReference>
<organism evidence="3 4">
    <name type="scientific">Massilia horti</name>
    <dbReference type="NCBI Taxonomy" id="2562153"/>
    <lineage>
        <taxon>Bacteria</taxon>
        <taxon>Pseudomonadati</taxon>
        <taxon>Pseudomonadota</taxon>
        <taxon>Betaproteobacteria</taxon>
        <taxon>Burkholderiales</taxon>
        <taxon>Oxalobacteraceae</taxon>
        <taxon>Telluria group</taxon>
        <taxon>Massilia</taxon>
    </lineage>
</organism>
<dbReference type="Proteomes" id="UP000297258">
    <property type="component" value="Unassembled WGS sequence"/>
</dbReference>
<evidence type="ECO:0000259" key="2">
    <source>
        <dbReference type="Pfam" id="PF13439"/>
    </source>
</evidence>
<protein>
    <submittedName>
        <fullName evidence="3">Glycosyltransferase family 1 protein</fullName>
    </submittedName>
</protein>
<dbReference type="EMBL" id="SPUM01000001">
    <property type="protein sequence ID" value="TFW36313.1"/>
    <property type="molecule type" value="Genomic_DNA"/>
</dbReference>
<reference evidence="3 4" key="1">
    <citation type="submission" date="2019-03" db="EMBL/GenBank/DDBJ databases">
        <title>Draft genome of Massilia hortus sp. nov., a novel bacterial species of the Oxalobacteraceae family.</title>
        <authorList>
            <person name="Peta V."/>
            <person name="Raths R."/>
            <person name="Bucking H."/>
        </authorList>
    </citation>
    <scope>NUCLEOTIDE SEQUENCE [LARGE SCALE GENOMIC DNA]</scope>
    <source>
        <strain evidence="3 4">ONC3</strain>
    </source>
</reference>